<accession>A0A974HCZ7</accession>
<feature type="compositionally biased region" description="Basic and acidic residues" evidence="1">
    <location>
        <begin position="1"/>
        <end position="14"/>
    </location>
</feature>
<proteinExistence type="predicted"/>
<feature type="region of interest" description="Disordered" evidence="1">
    <location>
        <begin position="1"/>
        <end position="40"/>
    </location>
</feature>
<evidence type="ECO:0000313" key="3">
    <source>
        <dbReference type="Proteomes" id="UP000694892"/>
    </source>
</evidence>
<evidence type="ECO:0000256" key="1">
    <source>
        <dbReference type="SAM" id="MobiDB-lite"/>
    </source>
</evidence>
<evidence type="ECO:0000313" key="2">
    <source>
        <dbReference type="EMBL" id="OCT73383.1"/>
    </source>
</evidence>
<reference evidence="3" key="1">
    <citation type="journal article" date="2016" name="Nature">
        <title>Genome evolution in the allotetraploid frog Xenopus laevis.</title>
        <authorList>
            <person name="Session A.M."/>
            <person name="Uno Y."/>
            <person name="Kwon T."/>
            <person name="Chapman J.A."/>
            <person name="Toyoda A."/>
            <person name="Takahashi S."/>
            <person name="Fukui A."/>
            <person name="Hikosaka A."/>
            <person name="Suzuki A."/>
            <person name="Kondo M."/>
            <person name="van Heeringen S.J."/>
            <person name="Quigley I."/>
            <person name="Heinz S."/>
            <person name="Ogino H."/>
            <person name="Ochi H."/>
            <person name="Hellsten U."/>
            <person name="Lyons J.B."/>
            <person name="Simakov O."/>
            <person name="Putnam N."/>
            <person name="Stites J."/>
            <person name="Kuroki Y."/>
            <person name="Tanaka T."/>
            <person name="Michiue T."/>
            <person name="Watanabe M."/>
            <person name="Bogdanovic O."/>
            <person name="Lister R."/>
            <person name="Georgiou G."/>
            <person name="Paranjpe S.S."/>
            <person name="van Kruijsbergen I."/>
            <person name="Shu S."/>
            <person name="Carlson J."/>
            <person name="Kinoshita T."/>
            <person name="Ohta Y."/>
            <person name="Mawaribuchi S."/>
            <person name="Jenkins J."/>
            <person name="Grimwood J."/>
            <person name="Schmutz J."/>
            <person name="Mitros T."/>
            <person name="Mozaffari S.V."/>
            <person name="Suzuki Y."/>
            <person name="Haramoto Y."/>
            <person name="Yamamoto T.S."/>
            <person name="Takagi C."/>
            <person name="Heald R."/>
            <person name="Miller K."/>
            <person name="Haudenschild C."/>
            <person name="Kitzman J."/>
            <person name="Nakayama T."/>
            <person name="Izutsu Y."/>
            <person name="Robert J."/>
            <person name="Fortriede J."/>
            <person name="Burns K."/>
            <person name="Lotay V."/>
            <person name="Karimi K."/>
            <person name="Yasuoka Y."/>
            <person name="Dichmann D.S."/>
            <person name="Flajnik M.F."/>
            <person name="Houston D.W."/>
            <person name="Shendure J."/>
            <person name="DuPasquier L."/>
            <person name="Vize P.D."/>
            <person name="Zorn A.M."/>
            <person name="Ito M."/>
            <person name="Marcotte E.M."/>
            <person name="Wallingford J.B."/>
            <person name="Ito Y."/>
            <person name="Asashima M."/>
            <person name="Ueno N."/>
            <person name="Matsuda Y."/>
            <person name="Veenstra G.J."/>
            <person name="Fujiyama A."/>
            <person name="Harland R.M."/>
            <person name="Taira M."/>
            <person name="Rokhsar D.S."/>
        </authorList>
    </citation>
    <scope>NUCLEOTIDE SEQUENCE [LARGE SCALE GENOMIC DNA]</scope>
    <source>
        <strain evidence="3">J</strain>
    </source>
</reference>
<feature type="non-terminal residue" evidence="2">
    <location>
        <position position="40"/>
    </location>
</feature>
<dbReference type="Proteomes" id="UP000694892">
    <property type="component" value="Chromosome 7L"/>
</dbReference>
<name>A0A974HCZ7_XENLA</name>
<sequence length="40" mass="4350">RESAPKPDVGRDFSRSSSSASSFASVVEENELLDEEDMGM</sequence>
<feature type="non-terminal residue" evidence="2">
    <location>
        <position position="1"/>
    </location>
</feature>
<feature type="compositionally biased region" description="Low complexity" evidence="1">
    <location>
        <begin position="15"/>
        <end position="27"/>
    </location>
</feature>
<dbReference type="EMBL" id="CM004478">
    <property type="protein sequence ID" value="OCT73383.1"/>
    <property type="molecule type" value="Genomic_DNA"/>
</dbReference>
<feature type="compositionally biased region" description="Acidic residues" evidence="1">
    <location>
        <begin position="28"/>
        <end position="40"/>
    </location>
</feature>
<gene>
    <name evidence="2" type="ORF">XELAEV_180363656mg</name>
</gene>
<dbReference type="AlphaFoldDB" id="A0A974HCZ7"/>
<organism evidence="2 3">
    <name type="scientific">Xenopus laevis</name>
    <name type="common">African clawed frog</name>
    <dbReference type="NCBI Taxonomy" id="8355"/>
    <lineage>
        <taxon>Eukaryota</taxon>
        <taxon>Metazoa</taxon>
        <taxon>Chordata</taxon>
        <taxon>Craniata</taxon>
        <taxon>Vertebrata</taxon>
        <taxon>Euteleostomi</taxon>
        <taxon>Amphibia</taxon>
        <taxon>Batrachia</taxon>
        <taxon>Anura</taxon>
        <taxon>Pipoidea</taxon>
        <taxon>Pipidae</taxon>
        <taxon>Xenopodinae</taxon>
        <taxon>Xenopus</taxon>
        <taxon>Xenopus</taxon>
    </lineage>
</organism>
<protein>
    <submittedName>
        <fullName evidence="2">Uncharacterized protein</fullName>
    </submittedName>
</protein>